<dbReference type="AlphaFoldDB" id="A0A849HD98"/>
<dbReference type="PANTHER" id="PTHR12128">
    <property type="entry name" value="DIHYDRODIPICOLINATE SYNTHASE"/>
    <property type="match status" value="1"/>
</dbReference>
<dbReference type="CDD" id="cd00408">
    <property type="entry name" value="DHDPS-like"/>
    <property type="match status" value="1"/>
</dbReference>
<keyword evidence="2" id="KW-0456">Lyase</keyword>
<dbReference type="EMBL" id="JABEPQ010000004">
    <property type="protein sequence ID" value="NNM47716.1"/>
    <property type="molecule type" value="Genomic_DNA"/>
</dbReference>
<sequence length="307" mass="32357">MSRQESPMRRERLAKGLWGVLATPFTDEGQLDEPSMERQLELHRLAGSVGLVALGVFGEASRLTTEEQDRLVELVGSRSSAPLVIGLPDLSTESAIATANRLQTKLPAGREASFMVQANTAESASLIPHLSAIHEATGAGVVLQDYPVASGVQISSTELVATVRDCPFVVAVKSEAPPTSLAIAQVVPHVGDVPVFGGLGGLGLLDELMAGAAGAMTGFSYPEALAHVLQAFESGGYAAAREAYLPWLPLVNFEAQLKIGLGIRKASLVERGIFASSAVRPPASPIDDALRPLLRSHLEPLRDRGVM</sequence>
<organism evidence="3 4">
    <name type="scientific">Knoellia koreensis</name>
    <dbReference type="NCBI Taxonomy" id="2730921"/>
    <lineage>
        <taxon>Bacteria</taxon>
        <taxon>Bacillati</taxon>
        <taxon>Actinomycetota</taxon>
        <taxon>Actinomycetes</taxon>
        <taxon>Micrococcales</taxon>
        <taxon>Intrasporangiaceae</taxon>
        <taxon>Knoellia</taxon>
    </lineage>
</organism>
<dbReference type="Pfam" id="PF00701">
    <property type="entry name" value="DHDPS"/>
    <property type="match status" value="1"/>
</dbReference>
<dbReference type="GO" id="GO:0008840">
    <property type="term" value="F:4-hydroxy-tetrahydrodipicolinate synthase activity"/>
    <property type="evidence" value="ECO:0007669"/>
    <property type="project" value="TreeGrafter"/>
</dbReference>
<name>A0A849HD98_9MICO</name>
<dbReference type="SUPFAM" id="SSF51569">
    <property type="entry name" value="Aldolase"/>
    <property type="match status" value="1"/>
</dbReference>
<evidence type="ECO:0000256" key="2">
    <source>
        <dbReference type="ARBA" id="ARBA00023239"/>
    </source>
</evidence>
<dbReference type="PANTHER" id="PTHR12128:SF66">
    <property type="entry name" value="4-HYDROXY-2-OXOGLUTARATE ALDOLASE, MITOCHONDRIAL"/>
    <property type="match status" value="1"/>
</dbReference>
<dbReference type="PRINTS" id="PR00146">
    <property type="entry name" value="DHPICSNTHASE"/>
</dbReference>
<evidence type="ECO:0000313" key="4">
    <source>
        <dbReference type="Proteomes" id="UP000588586"/>
    </source>
</evidence>
<dbReference type="Gene3D" id="3.20.20.70">
    <property type="entry name" value="Aldolase class I"/>
    <property type="match status" value="1"/>
</dbReference>
<comment type="caution">
    <text evidence="3">The sequence shown here is derived from an EMBL/GenBank/DDBJ whole genome shotgun (WGS) entry which is preliminary data.</text>
</comment>
<reference evidence="3 4" key="1">
    <citation type="submission" date="2020-04" db="EMBL/GenBank/DDBJ databases">
        <title>Knoellia sp. isolate from air conditioner.</title>
        <authorList>
            <person name="Chea S."/>
            <person name="Kim D.-U."/>
        </authorList>
    </citation>
    <scope>NUCLEOTIDE SEQUENCE [LARGE SCALE GENOMIC DNA]</scope>
    <source>
        <strain evidence="3 4">DB2414S</strain>
    </source>
</reference>
<dbReference type="Proteomes" id="UP000588586">
    <property type="component" value="Unassembled WGS sequence"/>
</dbReference>
<evidence type="ECO:0000256" key="1">
    <source>
        <dbReference type="ARBA" id="ARBA00007592"/>
    </source>
</evidence>
<comment type="similarity">
    <text evidence="1">Belongs to the DapA family.</text>
</comment>
<gene>
    <name evidence="3" type="ORF">HJG52_17120</name>
</gene>
<protein>
    <submittedName>
        <fullName evidence="3">Dihydrodipicolinate synthase family protein</fullName>
    </submittedName>
</protein>
<dbReference type="SMART" id="SM01130">
    <property type="entry name" value="DHDPS"/>
    <property type="match status" value="1"/>
</dbReference>
<dbReference type="InterPro" id="IPR013785">
    <property type="entry name" value="Aldolase_TIM"/>
</dbReference>
<accession>A0A849HD98</accession>
<dbReference type="GO" id="GO:0005829">
    <property type="term" value="C:cytosol"/>
    <property type="evidence" value="ECO:0007669"/>
    <property type="project" value="TreeGrafter"/>
</dbReference>
<keyword evidence="4" id="KW-1185">Reference proteome</keyword>
<evidence type="ECO:0000313" key="3">
    <source>
        <dbReference type="EMBL" id="NNM47716.1"/>
    </source>
</evidence>
<dbReference type="InterPro" id="IPR002220">
    <property type="entry name" value="DapA-like"/>
</dbReference>
<proteinExistence type="inferred from homology"/>